<name>A0A067QPF1_ZOONE</name>
<gene>
    <name evidence="1" type="ORF">L798_04765</name>
</gene>
<dbReference type="EMBL" id="KK853848">
    <property type="protein sequence ID" value="KDQ71556.1"/>
    <property type="molecule type" value="Genomic_DNA"/>
</dbReference>
<sequence>MNVKFTRTRIRSQDPTRSEVMFLHDQSTITPASVLRAMSVSIDP</sequence>
<dbReference type="AlphaFoldDB" id="A0A067QPF1"/>
<protein>
    <submittedName>
        <fullName evidence="1">Uncharacterized protein</fullName>
    </submittedName>
</protein>
<reference evidence="1 2" key="1">
    <citation type="journal article" date="2014" name="Nat. Commun.">
        <title>Molecular traces of alternative social organization in a termite genome.</title>
        <authorList>
            <person name="Terrapon N."/>
            <person name="Li C."/>
            <person name="Robertson H.M."/>
            <person name="Ji L."/>
            <person name="Meng X."/>
            <person name="Booth W."/>
            <person name="Chen Z."/>
            <person name="Childers C.P."/>
            <person name="Glastad K.M."/>
            <person name="Gokhale K."/>
            <person name="Gowin J."/>
            <person name="Gronenberg W."/>
            <person name="Hermansen R.A."/>
            <person name="Hu H."/>
            <person name="Hunt B.G."/>
            <person name="Huylmans A.K."/>
            <person name="Khalil S.M."/>
            <person name="Mitchell R.D."/>
            <person name="Munoz-Torres M.C."/>
            <person name="Mustard J.A."/>
            <person name="Pan H."/>
            <person name="Reese J.T."/>
            <person name="Scharf M.E."/>
            <person name="Sun F."/>
            <person name="Vogel H."/>
            <person name="Xiao J."/>
            <person name="Yang W."/>
            <person name="Yang Z."/>
            <person name="Yang Z."/>
            <person name="Zhou J."/>
            <person name="Zhu J."/>
            <person name="Brent C.S."/>
            <person name="Elsik C.G."/>
            <person name="Goodisman M.A."/>
            <person name="Liberles D.A."/>
            <person name="Roe R.M."/>
            <person name="Vargo E.L."/>
            <person name="Vilcinskas A."/>
            <person name="Wang J."/>
            <person name="Bornberg-Bauer E."/>
            <person name="Korb J."/>
            <person name="Zhang G."/>
            <person name="Liebig J."/>
        </authorList>
    </citation>
    <scope>NUCLEOTIDE SEQUENCE [LARGE SCALE GENOMIC DNA]</scope>
    <source>
        <tissue evidence="1">Whole organism</tissue>
    </source>
</reference>
<keyword evidence="2" id="KW-1185">Reference proteome</keyword>
<dbReference type="Proteomes" id="UP000027135">
    <property type="component" value="Unassembled WGS sequence"/>
</dbReference>
<dbReference type="InParanoid" id="A0A067QPF1"/>
<evidence type="ECO:0000313" key="1">
    <source>
        <dbReference type="EMBL" id="KDQ71556.1"/>
    </source>
</evidence>
<proteinExistence type="predicted"/>
<accession>A0A067QPF1</accession>
<organism evidence="1 2">
    <name type="scientific">Zootermopsis nevadensis</name>
    <name type="common">Dampwood termite</name>
    <dbReference type="NCBI Taxonomy" id="136037"/>
    <lineage>
        <taxon>Eukaryota</taxon>
        <taxon>Metazoa</taxon>
        <taxon>Ecdysozoa</taxon>
        <taxon>Arthropoda</taxon>
        <taxon>Hexapoda</taxon>
        <taxon>Insecta</taxon>
        <taxon>Pterygota</taxon>
        <taxon>Neoptera</taxon>
        <taxon>Polyneoptera</taxon>
        <taxon>Dictyoptera</taxon>
        <taxon>Blattodea</taxon>
        <taxon>Blattoidea</taxon>
        <taxon>Termitoidae</taxon>
        <taxon>Termopsidae</taxon>
        <taxon>Zootermopsis</taxon>
    </lineage>
</organism>
<evidence type="ECO:0000313" key="2">
    <source>
        <dbReference type="Proteomes" id="UP000027135"/>
    </source>
</evidence>